<gene>
    <name evidence="6" type="ORF">L203_104598</name>
</gene>
<dbReference type="SUPFAM" id="SSF54189">
    <property type="entry name" value="Ribosomal proteins S24e, L23 and L15e"/>
    <property type="match status" value="1"/>
</dbReference>
<dbReference type="GO" id="GO:0005762">
    <property type="term" value="C:mitochondrial large ribosomal subunit"/>
    <property type="evidence" value="ECO:0007669"/>
    <property type="project" value="TreeGrafter"/>
</dbReference>
<evidence type="ECO:0000256" key="1">
    <source>
        <dbReference type="ARBA" id="ARBA00006700"/>
    </source>
</evidence>
<evidence type="ECO:0000256" key="3">
    <source>
        <dbReference type="ARBA" id="ARBA00023274"/>
    </source>
</evidence>
<dbReference type="VEuPathDB" id="FungiDB:L203_02198"/>
<evidence type="ECO:0000313" key="7">
    <source>
        <dbReference type="Proteomes" id="UP000094043"/>
    </source>
</evidence>
<protein>
    <recommendedName>
        <fullName evidence="4">Large ribosomal subunit protein uL23m</fullName>
    </recommendedName>
</protein>
<dbReference type="AlphaFoldDB" id="A0A1E3ILT9"/>
<dbReference type="KEGG" id="cdep:91088808"/>
<evidence type="ECO:0000256" key="5">
    <source>
        <dbReference type="SAM" id="MobiDB-lite"/>
    </source>
</evidence>
<dbReference type="GO" id="GO:0032543">
    <property type="term" value="P:mitochondrial translation"/>
    <property type="evidence" value="ECO:0007669"/>
    <property type="project" value="TreeGrafter"/>
</dbReference>
<reference evidence="6" key="2">
    <citation type="journal article" date="2022" name="Elife">
        <title>Obligate sexual reproduction of a homothallic fungus closely related to the Cryptococcus pathogenic species complex.</title>
        <authorList>
            <person name="Passer A.R."/>
            <person name="Clancey S.A."/>
            <person name="Shea T."/>
            <person name="David-Palma M."/>
            <person name="Averette A.F."/>
            <person name="Boekhout T."/>
            <person name="Porcel B.M."/>
            <person name="Nowrousian M."/>
            <person name="Cuomo C.A."/>
            <person name="Sun S."/>
            <person name="Heitman J."/>
            <person name="Coelho M.A."/>
        </authorList>
    </citation>
    <scope>NUCLEOTIDE SEQUENCE</scope>
    <source>
        <strain evidence="6">CBS 7841</strain>
    </source>
</reference>
<evidence type="ECO:0000313" key="6">
    <source>
        <dbReference type="EMBL" id="WVN89375.1"/>
    </source>
</evidence>
<feature type="compositionally biased region" description="Basic and acidic residues" evidence="5">
    <location>
        <begin position="63"/>
        <end position="72"/>
    </location>
</feature>
<dbReference type="GeneID" id="91088808"/>
<comment type="similarity">
    <text evidence="1">Belongs to the universal ribosomal protein uL23 family.</text>
</comment>
<organism evidence="6 7">
    <name type="scientific">Cryptococcus depauperatus CBS 7841</name>
    <dbReference type="NCBI Taxonomy" id="1295531"/>
    <lineage>
        <taxon>Eukaryota</taxon>
        <taxon>Fungi</taxon>
        <taxon>Dikarya</taxon>
        <taxon>Basidiomycota</taxon>
        <taxon>Agaricomycotina</taxon>
        <taxon>Tremellomycetes</taxon>
        <taxon>Tremellales</taxon>
        <taxon>Cryptococcaceae</taxon>
        <taxon>Cryptococcus</taxon>
    </lineage>
</organism>
<evidence type="ECO:0000256" key="2">
    <source>
        <dbReference type="ARBA" id="ARBA00022980"/>
    </source>
</evidence>
<dbReference type="OrthoDB" id="275582at2759"/>
<dbReference type="Proteomes" id="UP000094043">
    <property type="component" value="Chromosome 5"/>
</dbReference>
<dbReference type="PANTHER" id="PTHR12059">
    <property type="entry name" value="RIBOSOMAL PROTEIN L23-RELATED"/>
    <property type="match status" value="1"/>
</dbReference>
<accession>A0A1E3ILT9</accession>
<proteinExistence type="inferred from homology"/>
<keyword evidence="7" id="KW-1185">Reference proteome</keyword>
<reference evidence="6" key="1">
    <citation type="submission" date="2016-06" db="EMBL/GenBank/DDBJ databases">
        <authorList>
            <person name="Cuomo C."/>
            <person name="Litvintseva A."/>
            <person name="Heitman J."/>
            <person name="Chen Y."/>
            <person name="Sun S."/>
            <person name="Springer D."/>
            <person name="Dromer F."/>
            <person name="Young S."/>
            <person name="Zeng Q."/>
            <person name="Chapman S."/>
            <person name="Gujja S."/>
            <person name="Saif S."/>
            <person name="Birren B."/>
        </authorList>
    </citation>
    <scope>NUCLEOTIDE SEQUENCE</scope>
    <source>
        <strain evidence="6">CBS 7841</strain>
    </source>
</reference>
<dbReference type="InterPro" id="IPR012677">
    <property type="entry name" value="Nucleotide-bd_a/b_plait_sf"/>
</dbReference>
<dbReference type="Gene3D" id="3.30.70.330">
    <property type="match status" value="1"/>
</dbReference>
<dbReference type="InterPro" id="IPR012678">
    <property type="entry name" value="Ribosomal_uL23/eL15/eS24_sf"/>
</dbReference>
<keyword evidence="3" id="KW-0687">Ribonucleoprotein</keyword>
<dbReference type="EMBL" id="CP143788">
    <property type="protein sequence ID" value="WVN89375.1"/>
    <property type="molecule type" value="Genomic_DNA"/>
</dbReference>
<sequence>MSRFIKRALSTFPPRANSLPSTSNTLFPSASSVSSTLPLAVRRRRREHPPPKLSSPSPLSDPALHEPDSGKKFPYALEKDYRDLIRRSEFDGSLSDAELRARFLKATAEWKARIRGYAPRGRKGRHSFLLSSMGGQNIPESGAIVKSSELFQDPTQIVGQRIYLPNIQIRLVRNHTPPGESYDPFIATFRIPPSMTKTDLRSYLSAVYDLQVSFIRTDNYLAPIGRGRTGEVRRLGGKGRTYKRAIVGLYQPFHYPDDIEELYSQGAQNGMGDAMAKSRDKWLQNNFNPKVSEEMRDKALFKYYKGSRWRAKTQANVGVTIREIMKRRKEREQQIEQAIKDRFAPKTANQPVAEMVAA</sequence>
<dbReference type="PANTHER" id="PTHR12059:SF5">
    <property type="entry name" value="LARGE RIBOSOMAL SUBUNIT PROTEIN UL23M"/>
    <property type="match status" value="1"/>
</dbReference>
<feature type="region of interest" description="Disordered" evidence="5">
    <location>
        <begin position="37"/>
        <end position="72"/>
    </location>
</feature>
<keyword evidence="2" id="KW-0689">Ribosomal protein</keyword>
<dbReference type="InterPro" id="IPR013025">
    <property type="entry name" value="Ribosomal_uL23-like"/>
</dbReference>
<evidence type="ECO:0000256" key="4">
    <source>
        <dbReference type="ARBA" id="ARBA00039977"/>
    </source>
</evidence>
<reference evidence="6" key="3">
    <citation type="submission" date="2024-01" db="EMBL/GenBank/DDBJ databases">
        <authorList>
            <person name="Coelho M.A."/>
            <person name="David-Palma M."/>
            <person name="Shea T."/>
            <person name="Sun S."/>
            <person name="Cuomo C.A."/>
            <person name="Heitman J."/>
        </authorList>
    </citation>
    <scope>NUCLEOTIDE SEQUENCE</scope>
    <source>
        <strain evidence="6">CBS 7841</strain>
    </source>
</reference>
<name>A0A1E3ILT9_9TREE</name>
<dbReference type="RefSeq" id="XP_066070075.1">
    <property type="nucleotide sequence ID" value="XM_066213978.1"/>
</dbReference>
<dbReference type="GO" id="GO:0003735">
    <property type="term" value="F:structural constituent of ribosome"/>
    <property type="evidence" value="ECO:0007669"/>
    <property type="project" value="InterPro"/>
</dbReference>